<evidence type="ECO:0000256" key="2">
    <source>
        <dbReference type="ARBA" id="ARBA00022771"/>
    </source>
</evidence>
<dbReference type="PROSITE" id="PS50089">
    <property type="entry name" value="ZF_RING_2"/>
    <property type="match status" value="1"/>
</dbReference>
<dbReference type="WBParaSite" id="Gr19_v10_g14830.t1">
    <property type="protein sequence ID" value="Gr19_v10_g14830.t1"/>
    <property type="gene ID" value="Gr19_v10_g14830"/>
</dbReference>
<dbReference type="GO" id="GO:0016567">
    <property type="term" value="P:protein ubiquitination"/>
    <property type="evidence" value="ECO:0007669"/>
    <property type="project" value="TreeGrafter"/>
</dbReference>
<keyword evidence="3" id="KW-0862">Zinc</keyword>
<evidence type="ECO:0000313" key="7">
    <source>
        <dbReference type="Proteomes" id="UP000887572"/>
    </source>
</evidence>
<feature type="domain" description="RING-type" evidence="6">
    <location>
        <begin position="119"/>
        <end position="155"/>
    </location>
</feature>
<dbReference type="AlphaFoldDB" id="A0A914H8V2"/>
<name>A0A914H8V2_GLORO</name>
<dbReference type="SMART" id="SM00184">
    <property type="entry name" value="RING"/>
    <property type="match status" value="1"/>
</dbReference>
<feature type="compositionally biased region" description="Polar residues" evidence="5">
    <location>
        <begin position="99"/>
        <end position="108"/>
    </location>
</feature>
<evidence type="ECO:0000313" key="8">
    <source>
        <dbReference type="WBParaSite" id="Gr19_v10_g14830.t1"/>
    </source>
</evidence>
<dbReference type="GO" id="GO:0061630">
    <property type="term" value="F:ubiquitin protein ligase activity"/>
    <property type="evidence" value="ECO:0007669"/>
    <property type="project" value="TreeGrafter"/>
</dbReference>
<dbReference type="PANTHER" id="PTHR46858">
    <property type="entry name" value="OS05G0521000 PROTEIN"/>
    <property type="match status" value="1"/>
</dbReference>
<dbReference type="GO" id="GO:0008270">
    <property type="term" value="F:zinc ion binding"/>
    <property type="evidence" value="ECO:0007669"/>
    <property type="project" value="UniProtKB-KW"/>
</dbReference>
<proteinExistence type="predicted"/>
<dbReference type="InterPro" id="IPR013083">
    <property type="entry name" value="Znf_RING/FYVE/PHD"/>
</dbReference>
<evidence type="ECO:0000256" key="1">
    <source>
        <dbReference type="ARBA" id="ARBA00022723"/>
    </source>
</evidence>
<evidence type="ECO:0000256" key="5">
    <source>
        <dbReference type="SAM" id="MobiDB-lite"/>
    </source>
</evidence>
<keyword evidence="2 4" id="KW-0863">Zinc-finger</keyword>
<dbReference type="Proteomes" id="UP000887572">
    <property type="component" value="Unplaced"/>
</dbReference>
<accession>A0A914H8V2</accession>
<dbReference type="Gene3D" id="3.30.40.10">
    <property type="entry name" value="Zinc/RING finger domain, C3HC4 (zinc finger)"/>
    <property type="match status" value="1"/>
</dbReference>
<organism evidence="7 8">
    <name type="scientific">Globodera rostochiensis</name>
    <name type="common">Golden nematode worm</name>
    <name type="synonym">Heterodera rostochiensis</name>
    <dbReference type="NCBI Taxonomy" id="31243"/>
    <lineage>
        <taxon>Eukaryota</taxon>
        <taxon>Metazoa</taxon>
        <taxon>Ecdysozoa</taxon>
        <taxon>Nematoda</taxon>
        <taxon>Chromadorea</taxon>
        <taxon>Rhabditida</taxon>
        <taxon>Tylenchina</taxon>
        <taxon>Tylenchomorpha</taxon>
        <taxon>Tylenchoidea</taxon>
        <taxon>Heteroderidae</taxon>
        <taxon>Heteroderinae</taxon>
        <taxon>Globodera</taxon>
    </lineage>
</organism>
<evidence type="ECO:0000256" key="3">
    <source>
        <dbReference type="ARBA" id="ARBA00022833"/>
    </source>
</evidence>
<protein>
    <submittedName>
        <fullName evidence="8">RING-type domain-containing protein</fullName>
    </submittedName>
</protein>
<dbReference type="InterPro" id="IPR001841">
    <property type="entry name" value="Znf_RING"/>
</dbReference>
<dbReference type="Pfam" id="PF13920">
    <property type="entry name" value="zf-C3HC4_3"/>
    <property type="match status" value="1"/>
</dbReference>
<keyword evidence="1" id="KW-0479">Metal-binding</keyword>
<feature type="compositionally biased region" description="Polar residues" evidence="5">
    <location>
        <begin position="80"/>
        <end position="92"/>
    </location>
</feature>
<evidence type="ECO:0000256" key="4">
    <source>
        <dbReference type="PROSITE-ProRule" id="PRU00175"/>
    </source>
</evidence>
<sequence>MDTMQNLRECDQNDPKAFIQITDSLSRVMKQFEYEKSELCFNYDIRSRTIEPVEVGVNASTGQNEISNSEPVEVGVNASTGQNEVSTSSVQSGDVHGISPTNNHLPSTDSEEKFNLSPCAICFDKPREITFIPCGHLACCRQCADIIKNFCPMCRGKIEGKQLTYL</sequence>
<feature type="region of interest" description="Disordered" evidence="5">
    <location>
        <begin position="80"/>
        <end position="110"/>
    </location>
</feature>
<dbReference type="PANTHER" id="PTHR46858:SF5">
    <property type="entry name" value="E3 UBIQUITIN-PROTEIN LIGASE APD1-RELATED"/>
    <property type="match status" value="1"/>
</dbReference>
<keyword evidence="7" id="KW-1185">Reference proteome</keyword>
<dbReference type="SUPFAM" id="SSF57850">
    <property type="entry name" value="RING/U-box"/>
    <property type="match status" value="1"/>
</dbReference>
<reference evidence="8" key="1">
    <citation type="submission" date="2022-11" db="UniProtKB">
        <authorList>
            <consortium name="WormBaseParasite"/>
        </authorList>
    </citation>
    <scope>IDENTIFICATION</scope>
</reference>
<evidence type="ECO:0000259" key="6">
    <source>
        <dbReference type="PROSITE" id="PS50089"/>
    </source>
</evidence>